<protein>
    <recommendedName>
        <fullName evidence="3">WG containing repeat-containing protein</fullName>
    </recommendedName>
</protein>
<keyword evidence="2" id="KW-1185">Reference proteome</keyword>
<evidence type="ECO:0000313" key="1">
    <source>
        <dbReference type="EMBL" id="SFN50522.1"/>
    </source>
</evidence>
<evidence type="ECO:0000313" key="2">
    <source>
        <dbReference type="Proteomes" id="UP000199036"/>
    </source>
</evidence>
<gene>
    <name evidence="1" type="ORF">SAMN05421741_106102</name>
</gene>
<dbReference type="AlphaFoldDB" id="A0A1I4ZJU9"/>
<proteinExistence type="predicted"/>
<name>A0A1I4ZJU9_9FLAO</name>
<dbReference type="STRING" id="913024.SAMN05421741_106102"/>
<accession>A0A1I4ZJU9</accession>
<organism evidence="1 2">
    <name type="scientific">Paenimyroides ummariense</name>
    <dbReference type="NCBI Taxonomy" id="913024"/>
    <lineage>
        <taxon>Bacteria</taxon>
        <taxon>Pseudomonadati</taxon>
        <taxon>Bacteroidota</taxon>
        <taxon>Flavobacteriia</taxon>
        <taxon>Flavobacteriales</taxon>
        <taxon>Flavobacteriaceae</taxon>
        <taxon>Paenimyroides</taxon>
    </lineage>
</organism>
<sequence length="240" mass="28545">MFDSLGKQILPSEYSKINLIWNRENKRQYILADKGTYCYFVLNNGKKVKHDFIMEKAYLFNHERKDVFVQGVQSKDLDRNLWTIETYSKNPCRIPNPDTRIIINNMKNLPIYQGLFDSLGQAVLSLEYDNITFGKNTDYAIASKEKRVGVYDIVNKKWIIPVRYEEVCGINSELPLYKAWINKEKHKVDYYDYSGNLILSSDIFIQSFNYQDGKILFYKNGNTYKMYYNKEKQKITWYKL</sequence>
<dbReference type="Proteomes" id="UP000199036">
    <property type="component" value="Unassembled WGS sequence"/>
</dbReference>
<evidence type="ECO:0008006" key="3">
    <source>
        <dbReference type="Google" id="ProtNLM"/>
    </source>
</evidence>
<dbReference type="EMBL" id="FOVI01000006">
    <property type="protein sequence ID" value="SFN50522.1"/>
    <property type="molecule type" value="Genomic_DNA"/>
</dbReference>
<reference evidence="2" key="1">
    <citation type="submission" date="2016-10" db="EMBL/GenBank/DDBJ databases">
        <authorList>
            <person name="Varghese N."/>
            <person name="Submissions S."/>
        </authorList>
    </citation>
    <scope>NUCLEOTIDE SEQUENCE [LARGE SCALE GENOMIC DNA]</scope>
    <source>
        <strain evidence="2">DS-12</strain>
    </source>
</reference>